<sequence length="1562" mass="172324">MDQRKLKELDLWGAAETGDTDRVKQLLEEGVNPNAAGEWQRTPLHLAPQSGHRETVSSLLTSDVNVLDELQRTPLHLAAEKGHHETVSALLAAGADVNVRDWEQRTPLYLAALNGHHETVSALLAAGAHVKLQDGQDKTPLHLAALKGHHETVSVLLAAGADVNVEDWQLQRTPLYLAAEKGHHETVSALLAAGAHVNVRALWQFRTPLHLAAEKGHHETVSALLAAGADVNVQDWEQLTPLHLAAEKGHHETLSALLAAGADVNIQDSQGFYPIDVHHFSHSMGDHNQRQSADDRYSGLPVSSFPSASSQRMTPRGHSMFEVSPSAHCPAIKWRQKDDGAGRTLPLPPKTDPAPLSIMDSKGTEFEQMLDTILSRLDETGVRLLMQVWSARTGKQESPGTERPADLMKDMMKSEYITAGDLGMLEKDMMAAGISFSAIVRDIPDVPDELKYTRTVESAVGPTGGELEIPGFVKLIVPPGALQQDTLITISTVDVAAILRDPESANWTSGYPWSLGEDAPPRELLDQVLFSPAFDINLHGVQLNGPVEVQTWRPPGSERMKFLVLKHHDGEGWTNITASTLYQMYSNKISLFLQSFSPVITEWAPLEKVVSVGKMMVGALSSRTLELCRFSSYINPSLEDVQFHVVCRDKRVETDEYLPSFTKCGGNAAMFSLFHGDVLDIAVSVRGGQDQSKQMELQSEQCRDKKGQNVQMLLDRPNGNRVKGEVDVKKVQVPSNRTACQFIFKEEGDILQSHYKRDSTTEESDGTQSTTTELVESVRQNLAATNITKGDRKKDVLPAETSRPQAGPGDSRSDSIVRVAESKPVVLLISNEYGNSHGGVSSIHRQMASFLASKGAVVYSTVLGASKDDEDAAAADGVQLILPTKSTGDKRKPNLDWLTWEHLSHYPNLPSDIGFIVGHVNITSRAAKQIKEQRLPNAKLVQVTHEIPEETSHYQGDEKVMSIGEESDRILDDLQHADVIFSIGPLMYDYYQTKQLKCEHHEFLPKPSDMFSEMQVNYVHTKTKTVLSMGTIIGAESLRGYDIAAKAMHNVIEQLPNTKWRACGVSAEDFPESKKIVQANVENGKIHFTPLKHTTQEGLSREIQQAHVVLMPSRAEPFGLVGLEAIAAGVPALVSHKSGLAWFLKSQDPEFDRLIVEISDDDKEAAQTLAKRIIKILKDGDREFQAARQLKKKLLASKYWDESHRKFLETQTMAGRLGLCVRHSQMLLSKMHHVQAASRKTIQYPSLPTQLHTRTLCNVNKTKDVKAKCVRLEERSLVRVAGTDTVPFLQGLITNDMESLNIGNRALYTMILNVQGRVLYDILLYNLQTSPASPPSLLMECDHTVVPALIKLLKMYKIRKKVDISSVGDEYSVWALLPGTSDPPVFVSDTGLSVTDPRLPDLGNRVVLKSGTNLVFDCTEGTSEDYHTLRYRLGVGEGVNDLPPGNCTPLESNLAYLNGVSFDKGCYIGQELTARTHHTGVIRKRLMPVTLDRPSSLEAGSTLTNQKGKNVGKFRHAQGVHGIALVRLAHSQEKLYCKQDSGEEVGLMAETPQWWPQDPQQA</sequence>
<dbReference type="InterPro" id="IPR036770">
    <property type="entry name" value="Ankyrin_rpt-contain_sf"/>
</dbReference>
<evidence type="ECO:0000256" key="1">
    <source>
        <dbReference type="ARBA" id="ARBA00004173"/>
    </source>
</evidence>
<feature type="compositionally biased region" description="Basic and acidic residues" evidence="4">
    <location>
        <begin position="283"/>
        <end position="297"/>
    </location>
</feature>
<evidence type="ECO:0000256" key="4">
    <source>
        <dbReference type="SAM" id="MobiDB-lite"/>
    </source>
</evidence>
<proteinExistence type="predicted"/>
<evidence type="ECO:0000313" key="6">
    <source>
        <dbReference type="EMBL" id="CAH1251090.1"/>
    </source>
</evidence>
<dbReference type="Pfam" id="PF20706">
    <property type="entry name" value="GT4-conflict"/>
    <property type="match status" value="1"/>
</dbReference>
<dbReference type="InterPro" id="IPR017703">
    <property type="entry name" value="YgfZ/GCV_T_CS"/>
</dbReference>
<evidence type="ECO:0000259" key="5">
    <source>
        <dbReference type="Pfam" id="PF25455"/>
    </source>
</evidence>
<comment type="subcellular location">
    <subcellularLocation>
        <location evidence="1">Mitochondrion</location>
    </subcellularLocation>
</comment>
<keyword evidence="3" id="KW-0496">Mitochondrion</keyword>
<dbReference type="InterPro" id="IPR057460">
    <property type="entry name" value="CAF17_C"/>
</dbReference>
<gene>
    <name evidence="6" type="primary">IBA57</name>
    <name evidence="6" type="ORF">BLAG_LOCUS11582</name>
</gene>
<evidence type="ECO:0000256" key="3">
    <source>
        <dbReference type="ARBA" id="ARBA00023128"/>
    </source>
</evidence>
<dbReference type="SUPFAM" id="SSF48403">
    <property type="entry name" value="Ankyrin repeat"/>
    <property type="match status" value="1"/>
</dbReference>
<dbReference type="Pfam" id="PF00023">
    <property type="entry name" value="Ank"/>
    <property type="match status" value="2"/>
</dbReference>
<keyword evidence="2" id="KW-0809">Transit peptide</keyword>
<dbReference type="EMBL" id="OV696703">
    <property type="protein sequence ID" value="CAH1251090.1"/>
    <property type="molecule type" value="Genomic_DNA"/>
</dbReference>
<dbReference type="NCBIfam" id="TIGR03317">
    <property type="entry name" value="ygfZ_signature"/>
    <property type="match status" value="1"/>
</dbReference>
<dbReference type="Pfam" id="PF12796">
    <property type="entry name" value="Ank_2"/>
    <property type="match status" value="2"/>
</dbReference>
<reference evidence="6" key="1">
    <citation type="submission" date="2022-01" db="EMBL/GenBank/DDBJ databases">
        <authorList>
            <person name="Braso-Vives M."/>
        </authorList>
    </citation>
    <scope>NUCLEOTIDE SEQUENCE</scope>
</reference>
<dbReference type="InterPro" id="IPR045179">
    <property type="entry name" value="YgfZ/GcvT"/>
</dbReference>
<organism evidence="6 7">
    <name type="scientific">Branchiostoma lanceolatum</name>
    <name type="common">Common lancelet</name>
    <name type="synonym">Amphioxus lanceolatum</name>
    <dbReference type="NCBI Taxonomy" id="7740"/>
    <lineage>
        <taxon>Eukaryota</taxon>
        <taxon>Metazoa</taxon>
        <taxon>Chordata</taxon>
        <taxon>Cephalochordata</taxon>
        <taxon>Leptocardii</taxon>
        <taxon>Amphioxiformes</taxon>
        <taxon>Branchiostomatidae</taxon>
        <taxon>Branchiostoma</taxon>
    </lineage>
</organism>
<dbReference type="Gene3D" id="2.60.220.30">
    <property type="match status" value="1"/>
</dbReference>
<dbReference type="GO" id="GO:0005759">
    <property type="term" value="C:mitochondrial matrix"/>
    <property type="evidence" value="ECO:0007669"/>
    <property type="project" value="TreeGrafter"/>
</dbReference>
<dbReference type="PRINTS" id="PR01415">
    <property type="entry name" value="ANKYRIN"/>
</dbReference>
<dbReference type="SUPFAM" id="SSF53756">
    <property type="entry name" value="UDP-Glycosyltransferase/glycogen phosphorylase"/>
    <property type="match status" value="1"/>
</dbReference>
<dbReference type="SMART" id="SM00248">
    <property type="entry name" value="ANK"/>
    <property type="match status" value="8"/>
</dbReference>
<accession>A0A8J9ZBV9</accession>
<dbReference type="PANTHER" id="PTHR22602">
    <property type="entry name" value="TRANSFERASE CAF17, MITOCHONDRIAL-RELATED"/>
    <property type="match status" value="1"/>
</dbReference>
<evidence type="ECO:0000313" key="7">
    <source>
        <dbReference type="Proteomes" id="UP000838412"/>
    </source>
</evidence>
<dbReference type="Gene3D" id="1.25.40.20">
    <property type="entry name" value="Ankyrin repeat-containing domain"/>
    <property type="match status" value="5"/>
</dbReference>
<feature type="compositionally biased region" description="Polar residues" evidence="4">
    <location>
        <begin position="304"/>
        <end position="313"/>
    </location>
</feature>
<feature type="region of interest" description="Disordered" evidence="4">
    <location>
        <begin position="283"/>
        <end position="322"/>
    </location>
</feature>
<dbReference type="InterPro" id="IPR002110">
    <property type="entry name" value="Ankyrin_rpt"/>
</dbReference>
<feature type="region of interest" description="Disordered" evidence="4">
    <location>
        <begin position="787"/>
        <end position="815"/>
    </location>
</feature>
<evidence type="ECO:0000256" key="2">
    <source>
        <dbReference type="ARBA" id="ARBA00022946"/>
    </source>
</evidence>
<dbReference type="Proteomes" id="UP000838412">
    <property type="component" value="Chromosome 18"/>
</dbReference>
<feature type="domain" description="CAF17 C-terminal" evidence="5">
    <location>
        <begin position="1483"/>
        <end position="1557"/>
    </location>
</feature>
<dbReference type="InterPro" id="IPR027266">
    <property type="entry name" value="TrmE/GcvT-like"/>
</dbReference>
<dbReference type="PANTHER" id="PTHR22602:SF0">
    <property type="entry name" value="TRANSFERASE CAF17, MITOCHONDRIAL-RELATED"/>
    <property type="match status" value="1"/>
</dbReference>
<dbReference type="Gene3D" id="3.40.50.2000">
    <property type="entry name" value="Glycogen Phosphorylase B"/>
    <property type="match status" value="1"/>
</dbReference>
<dbReference type="FunFam" id="3.30.1360.120:FF:000035">
    <property type="entry name" value="IBA57, iron-sulfur cluster assembly"/>
    <property type="match status" value="1"/>
</dbReference>
<dbReference type="OrthoDB" id="191995at2759"/>
<dbReference type="FunFam" id="3.40.50.2000:FF:000190">
    <property type="entry name" value="Uncharacterized protein"/>
    <property type="match status" value="1"/>
</dbReference>
<dbReference type="Pfam" id="PF25455">
    <property type="entry name" value="Beta-barrel_CAF17_C"/>
    <property type="match status" value="1"/>
</dbReference>
<keyword evidence="7" id="KW-1185">Reference proteome</keyword>
<dbReference type="SUPFAM" id="SSF103025">
    <property type="entry name" value="Folate-binding domain"/>
    <property type="match status" value="1"/>
</dbReference>
<protein>
    <submittedName>
        <fullName evidence="6">IBA57 protein</fullName>
    </submittedName>
</protein>
<dbReference type="Gene3D" id="3.30.1360.120">
    <property type="entry name" value="Probable tRNA modification gtpase trme, domain 1"/>
    <property type="match status" value="2"/>
</dbReference>
<name>A0A8J9ZBV9_BRALA</name>
<dbReference type="GO" id="GO:0016226">
    <property type="term" value="P:iron-sulfur cluster assembly"/>
    <property type="evidence" value="ECO:0007669"/>
    <property type="project" value="TreeGrafter"/>
</dbReference>
<dbReference type="CDD" id="cd03801">
    <property type="entry name" value="GT4_PimA-like"/>
    <property type="match status" value="1"/>
</dbReference>